<gene>
    <name evidence="5" type="ORF">ACFODW_10325</name>
</gene>
<sequence>MVTIKDIAEMAKVSRTTVSRVLNSSGYVSEDARKRVEKAIEETGYIPSQHAKSLRTKKTKIVGVILPTIQTETSSRIVTGIGEELSKHGYEIILANTNLKKEKEIEFLELLKVRRVDGIILIATNTEPDLVEKIKDINIPLVMIGQAVDGVMSITYDDYNAARELTHTFITKGYREIAFIGVDETDRAVGYLRKKGFLDEMEAHGLKVNEGWVQEAIFDIDSGHDAMERILSSPSVSDQKSVPKAVIAVTDRLAIGAMSYLKKEGIRVPEDMGIAGFGASEIAQYLDPPLTTVDNQNEKAGEKAARQLINRITGREYSEKIVLNYRLIWRKSL</sequence>
<protein>
    <submittedName>
        <fullName evidence="5">LacI family DNA-binding transcriptional regulator</fullName>
    </submittedName>
</protein>
<dbReference type="GO" id="GO:0003677">
    <property type="term" value="F:DNA binding"/>
    <property type="evidence" value="ECO:0007669"/>
    <property type="project" value="UniProtKB-KW"/>
</dbReference>
<dbReference type="CDD" id="cd01392">
    <property type="entry name" value="HTH_LacI"/>
    <property type="match status" value="1"/>
</dbReference>
<reference evidence="6" key="1">
    <citation type="journal article" date="2019" name="Int. J. Syst. Evol. Microbiol.">
        <title>The Global Catalogue of Microorganisms (GCM) 10K type strain sequencing project: providing services to taxonomists for standard genome sequencing and annotation.</title>
        <authorList>
            <consortium name="The Broad Institute Genomics Platform"/>
            <consortium name="The Broad Institute Genome Sequencing Center for Infectious Disease"/>
            <person name="Wu L."/>
            <person name="Ma J."/>
        </authorList>
    </citation>
    <scope>NUCLEOTIDE SEQUENCE [LARGE SCALE GENOMIC DNA]</scope>
    <source>
        <strain evidence="6">KCTC 13193</strain>
    </source>
</reference>
<dbReference type="PANTHER" id="PTHR30146:SF146">
    <property type="entry name" value="HTH-TYPE TRANSCRIPTIONAL REGULATOR TRER"/>
    <property type="match status" value="1"/>
</dbReference>
<organism evidence="5 6">
    <name type="scientific">Virgibacillus sediminis</name>
    <dbReference type="NCBI Taxonomy" id="202260"/>
    <lineage>
        <taxon>Bacteria</taxon>
        <taxon>Bacillati</taxon>
        <taxon>Bacillota</taxon>
        <taxon>Bacilli</taxon>
        <taxon>Bacillales</taxon>
        <taxon>Bacillaceae</taxon>
        <taxon>Virgibacillus</taxon>
    </lineage>
</organism>
<dbReference type="Pfam" id="PF00356">
    <property type="entry name" value="LacI"/>
    <property type="match status" value="1"/>
</dbReference>
<evidence type="ECO:0000256" key="3">
    <source>
        <dbReference type="ARBA" id="ARBA00023163"/>
    </source>
</evidence>
<evidence type="ECO:0000313" key="5">
    <source>
        <dbReference type="EMBL" id="MFC2948732.1"/>
    </source>
</evidence>
<comment type="caution">
    <text evidence="5">The sequence shown here is derived from an EMBL/GenBank/DDBJ whole genome shotgun (WGS) entry which is preliminary data.</text>
</comment>
<proteinExistence type="predicted"/>
<dbReference type="PROSITE" id="PS00356">
    <property type="entry name" value="HTH_LACI_1"/>
    <property type="match status" value="1"/>
</dbReference>
<dbReference type="Pfam" id="PF13377">
    <property type="entry name" value="Peripla_BP_3"/>
    <property type="match status" value="1"/>
</dbReference>
<dbReference type="EMBL" id="JBHRRZ010000016">
    <property type="protein sequence ID" value="MFC2948732.1"/>
    <property type="molecule type" value="Genomic_DNA"/>
</dbReference>
<dbReference type="PRINTS" id="PR00036">
    <property type="entry name" value="HTHLACI"/>
</dbReference>
<name>A0ABV7A6S9_9BACI</name>
<dbReference type="Gene3D" id="1.10.260.40">
    <property type="entry name" value="lambda repressor-like DNA-binding domains"/>
    <property type="match status" value="1"/>
</dbReference>
<keyword evidence="2 5" id="KW-0238">DNA-binding</keyword>
<dbReference type="PANTHER" id="PTHR30146">
    <property type="entry name" value="LACI-RELATED TRANSCRIPTIONAL REPRESSOR"/>
    <property type="match status" value="1"/>
</dbReference>
<dbReference type="Proteomes" id="UP001595387">
    <property type="component" value="Unassembled WGS sequence"/>
</dbReference>
<dbReference type="RefSeq" id="WP_390306054.1">
    <property type="nucleotide sequence ID" value="NZ_JBHRRZ010000016.1"/>
</dbReference>
<evidence type="ECO:0000256" key="1">
    <source>
        <dbReference type="ARBA" id="ARBA00023015"/>
    </source>
</evidence>
<accession>A0ABV7A6S9</accession>
<feature type="domain" description="HTH lacI-type" evidence="4">
    <location>
        <begin position="2"/>
        <end position="56"/>
    </location>
</feature>
<dbReference type="PROSITE" id="PS50932">
    <property type="entry name" value="HTH_LACI_2"/>
    <property type="match status" value="1"/>
</dbReference>
<keyword evidence="6" id="KW-1185">Reference proteome</keyword>
<keyword evidence="3" id="KW-0804">Transcription</keyword>
<dbReference type="InterPro" id="IPR000843">
    <property type="entry name" value="HTH_LacI"/>
</dbReference>
<dbReference type="SUPFAM" id="SSF47413">
    <property type="entry name" value="lambda repressor-like DNA-binding domains"/>
    <property type="match status" value="1"/>
</dbReference>
<dbReference type="InterPro" id="IPR046335">
    <property type="entry name" value="LacI/GalR-like_sensor"/>
</dbReference>
<dbReference type="Gene3D" id="3.40.50.2300">
    <property type="match status" value="2"/>
</dbReference>
<dbReference type="InterPro" id="IPR010982">
    <property type="entry name" value="Lambda_DNA-bd_dom_sf"/>
</dbReference>
<dbReference type="SUPFAM" id="SSF53822">
    <property type="entry name" value="Periplasmic binding protein-like I"/>
    <property type="match status" value="1"/>
</dbReference>
<evidence type="ECO:0000259" key="4">
    <source>
        <dbReference type="PROSITE" id="PS50932"/>
    </source>
</evidence>
<dbReference type="CDD" id="cd01542">
    <property type="entry name" value="PBP1_TreR-like"/>
    <property type="match status" value="1"/>
</dbReference>
<dbReference type="SMART" id="SM00354">
    <property type="entry name" value="HTH_LACI"/>
    <property type="match status" value="1"/>
</dbReference>
<dbReference type="InterPro" id="IPR028082">
    <property type="entry name" value="Peripla_BP_I"/>
</dbReference>
<keyword evidence="1" id="KW-0805">Transcription regulation</keyword>
<evidence type="ECO:0000313" key="6">
    <source>
        <dbReference type="Proteomes" id="UP001595387"/>
    </source>
</evidence>
<evidence type="ECO:0000256" key="2">
    <source>
        <dbReference type="ARBA" id="ARBA00023125"/>
    </source>
</evidence>